<dbReference type="GO" id="GO:0005509">
    <property type="term" value="F:calcium ion binding"/>
    <property type="evidence" value="ECO:0007669"/>
    <property type="project" value="InterPro"/>
</dbReference>
<evidence type="ECO:0000256" key="1">
    <source>
        <dbReference type="ARBA" id="ARBA00022737"/>
    </source>
</evidence>
<dbReference type="PROSITE" id="PS00018">
    <property type="entry name" value="EF_HAND_1"/>
    <property type="match status" value="1"/>
</dbReference>
<dbReference type="PROSITE" id="PS50222">
    <property type="entry name" value="EF_HAND_2"/>
    <property type="match status" value="2"/>
</dbReference>
<sequence>MAKQLTDREVEEIQDGFSLYDTIGDGKVDSHKLGEVLRAVGQNPTNIEVAKIVKQLDPEGNRRVSLDVFLPVYQSMRAKARPFGQDDFVDSLKVFDSDGSGTISAGELRHVLTSIGEKLSDDEVDALFQSIDFAQGQVNYEEFIKTILNS</sequence>
<dbReference type="KEGG" id="epa:110255013"/>
<dbReference type="SUPFAM" id="SSF47473">
    <property type="entry name" value="EF-hand"/>
    <property type="match status" value="1"/>
</dbReference>
<evidence type="ECO:0000256" key="2">
    <source>
        <dbReference type="ARBA" id="ARBA00022837"/>
    </source>
</evidence>
<dbReference type="SMART" id="SM00054">
    <property type="entry name" value="EFh"/>
    <property type="match status" value="3"/>
</dbReference>
<dbReference type="InterPro" id="IPR002048">
    <property type="entry name" value="EF_hand_dom"/>
</dbReference>
<organism evidence="4 5">
    <name type="scientific">Exaiptasia diaphana</name>
    <name type="common">Tropical sea anemone</name>
    <name type="synonym">Aiptasia pulchella</name>
    <dbReference type="NCBI Taxonomy" id="2652724"/>
    <lineage>
        <taxon>Eukaryota</taxon>
        <taxon>Metazoa</taxon>
        <taxon>Cnidaria</taxon>
        <taxon>Anthozoa</taxon>
        <taxon>Hexacorallia</taxon>
        <taxon>Actiniaria</taxon>
        <taxon>Aiptasiidae</taxon>
        <taxon>Exaiptasia</taxon>
    </lineage>
</organism>
<name>A0A913YBG7_EXADI</name>
<dbReference type="Gene3D" id="1.10.238.10">
    <property type="entry name" value="EF-hand"/>
    <property type="match status" value="2"/>
</dbReference>
<keyword evidence="1" id="KW-0677">Repeat</keyword>
<dbReference type="PANTHER" id="PTHR23048">
    <property type="entry name" value="MYOSIN LIGHT CHAIN 1, 3"/>
    <property type="match status" value="1"/>
</dbReference>
<dbReference type="OrthoDB" id="26525at2759"/>
<proteinExistence type="predicted"/>
<feature type="domain" description="EF-hand" evidence="3">
    <location>
        <begin position="8"/>
        <end position="43"/>
    </location>
</feature>
<feature type="domain" description="EF-hand" evidence="3">
    <location>
        <begin position="83"/>
        <end position="118"/>
    </location>
</feature>
<dbReference type="PANTHER" id="PTHR23048:SF49">
    <property type="entry name" value="FI08416P-RELATED"/>
    <property type="match status" value="1"/>
</dbReference>
<evidence type="ECO:0000313" key="5">
    <source>
        <dbReference type="Proteomes" id="UP000887567"/>
    </source>
</evidence>
<dbReference type="GO" id="GO:0016460">
    <property type="term" value="C:myosin II complex"/>
    <property type="evidence" value="ECO:0007669"/>
    <property type="project" value="TreeGrafter"/>
</dbReference>
<dbReference type="CDD" id="cd00051">
    <property type="entry name" value="EFh"/>
    <property type="match status" value="1"/>
</dbReference>
<dbReference type="Pfam" id="PF13499">
    <property type="entry name" value="EF-hand_7"/>
    <property type="match status" value="2"/>
</dbReference>
<dbReference type="GeneID" id="110255013"/>
<accession>A0A913YBG7</accession>
<keyword evidence="2" id="KW-0106">Calcium</keyword>
<evidence type="ECO:0000313" key="4">
    <source>
        <dbReference type="EnsemblMetazoa" id="XP_020917731.1"/>
    </source>
</evidence>
<dbReference type="RefSeq" id="XP_020917731.1">
    <property type="nucleotide sequence ID" value="XM_021062072.2"/>
</dbReference>
<dbReference type="EnsemblMetazoa" id="XM_021062072.2">
    <property type="protein sequence ID" value="XP_020917731.1"/>
    <property type="gene ID" value="LOC110255013"/>
</dbReference>
<dbReference type="InterPro" id="IPR018247">
    <property type="entry name" value="EF_Hand_1_Ca_BS"/>
</dbReference>
<dbReference type="AlphaFoldDB" id="A0A913YBG7"/>
<dbReference type="InterPro" id="IPR050230">
    <property type="entry name" value="CALM/Myosin/TropC-like"/>
</dbReference>
<dbReference type="Proteomes" id="UP000887567">
    <property type="component" value="Unplaced"/>
</dbReference>
<protein>
    <recommendedName>
        <fullName evidence="3">EF-hand domain-containing protein</fullName>
    </recommendedName>
</protein>
<keyword evidence="5" id="KW-1185">Reference proteome</keyword>
<evidence type="ECO:0000259" key="3">
    <source>
        <dbReference type="PROSITE" id="PS50222"/>
    </source>
</evidence>
<dbReference type="InterPro" id="IPR011992">
    <property type="entry name" value="EF-hand-dom_pair"/>
</dbReference>
<reference evidence="4" key="1">
    <citation type="submission" date="2022-11" db="UniProtKB">
        <authorList>
            <consortium name="EnsemblMetazoa"/>
        </authorList>
    </citation>
    <scope>IDENTIFICATION</scope>
</reference>
<dbReference type="OMA" id="WIYTLEH"/>
<dbReference type="FunFam" id="1.10.238.10:FF:000003">
    <property type="entry name" value="Calmodulin A"/>
    <property type="match status" value="1"/>
</dbReference>